<evidence type="ECO:0000313" key="2">
    <source>
        <dbReference type="EMBL" id="PKI74668.1"/>
    </source>
</evidence>
<organism evidence="2 3">
    <name type="scientific">Punica granatum</name>
    <name type="common">Pomegranate</name>
    <dbReference type="NCBI Taxonomy" id="22663"/>
    <lineage>
        <taxon>Eukaryota</taxon>
        <taxon>Viridiplantae</taxon>
        <taxon>Streptophyta</taxon>
        <taxon>Embryophyta</taxon>
        <taxon>Tracheophyta</taxon>
        <taxon>Spermatophyta</taxon>
        <taxon>Magnoliopsida</taxon>
        <taxon>eudicotyledons</taxon>
        <taxon>Gunneridae</taxon>
        <taxon>Pentapetalae</taxon>
        <taxon>rosids</taxon>
        <taxon>malvids</taxon>
        <taxon>Myrtales</taxon>
        <taxon>Lythraceae</taxon>
        <taxon>Punica</taxon>
    </lineage>
</organism>
<keyword evidence="3" id="KW-1185">Reference proteome</keyword>
<sequence length="104" mass="11382">MAEAAKKVSIKLLIDRKNDVVLFAEAGKDFVDFLFHILALPIGTVIRLLKKTGMPSSGNCNIVKDSLVKPKTPVYWGNTASSGVPLLLSPELTSSNDSQKTYYR</sequence>
<dbReference type="PANTHER" id="PTHR33103:SF19">
    <property type="entry name" value="OS09G0544700 PROTEIN"/>
    <property type="match status" value="1"/>
</dbReference>
<feature type="compositionally biased region" description="Polar residues" evidence="1">
    <location>
        <begin position="91"/>
        <end position="104"/>
    </location>
</feature>
<comment type="caution">
    <text evidence="2">The sequence shown here is derived from an EMBL/GenBank/DDBJ whole genome shotgun (WGS) entry which is preliminary data.</text>
</comment>
<name>A0A2I0L1V0_PUNGR</name>
<proteinExistence type="predicted"/>
<evidence type="ECO:0008006" key="4">
    <source>
        <dbReference type="Google" id="ProtNLM"/>
    </source>
</evidence>
<dbReference type="InterPro" id="IPR007750">
    <property type="entry name" value="DUF674"/>
</dbReference>
<accession>A0A2I0L1V0</accession>
<reference evidence="2 3" key="1">
    <citation type="submission" date="2017-11" db="EMBL/GenBank/DDBJ databases">
        <title>De-novo sequencing of pomegranate (Punica granatum L.) genome.</title>
        <authorList>
            <person name="Akparov Z."/>
            <person name="Amiraslanov A."/>
            <person name="Hajiyeva S."/>
            <person name="Abbasov M."/>
            <person name="Kaur K."/>
            <person name="Hamwieh A."/>
            <person name="Solovyev V."/>
            <person name="Salamov A."/>
            <person name="Braich B."/>
            <person name="Kosarev P."/>
            <person name="Mahmoud A."/>
            <person name="Hajiyev E."/>
            <person name="Babayeva S."/>
            <person name="Izzatullayeva V."/>
            <person name="Mammadov A."/>
            <person name="Mammadov A."/>
            <person name="Sharifova S."/>
            <person name="Ojaghi J."/>
            <person name="Eynullazada K."/>
            <person name="Bayramov B."/>
            <person name="Abdulazimova A."/>
            <person name="Shahmuradov I."/>
        </authorList>
    </citation>
    <scope>NUCLEOTIDE SEQUENCE [LARGE SCALE GENOMIC DNA]</scope>
    <source>
        <strain evidence="3">cv. AG2017</strain>
        <tissue evidence="2">Leaf</tissue>
    </source>
</reference>
<dbReference type="Pfam" id="PF05056">
    <property type="entry name" value="DUF674"/>
    <property type="match status" value="1"/>
</dbReference>
<dbReference type="STRING" id="22663.A0A2I0L1V0"/>
<dbReference type="Proteomes" id="UP000233551">
    <property type="component" value="Unassembled WGS sequence"/>
</dbReference>
<feature type="region of interest" description="Disordered" evidence="1">
    <location>
        <begin position="80"/>
        <end position="104"/>
    </location>
</feature>
<gene>
    <name evidence="2" type="ORF">CRG98_004995</name>
</gene>
<protein>
    <recommendedName>
        <fullName evidence="4">DUF674 domain-containing protein</fullName>
    </recommendedName>
</protein>
<evidence type="ECO:0000313" key="3">
    <source>
        <dbReference type="Proteomes" id="UP000233551"/>
    </source>
</evidence>
<dbReference type="AlphaFoldDB" id="A0A2I0L1V0"/>
<dbReference type="PANTHER" id="PTHR33103">
    <property type="entry name" value="OS01G0153900 PROTEIN"/>
    <property type="match status" value="1"/>
</dbReference>
<evidence type="ECO:0000256" key="1">
    <source>
        <dbReference type="SAM" id="MobiDB-lite"/>
    </source>
</evidence>
<dbReference type="EMBL" id="PGOL01000196">
    <property type="protein sequence ID" value="PKI74668.1"/>
    <property type="molecule type" value="Genomic_DNA"/>
</dbReference>